<dbReference type="InterPro" id="IPR012310">
    <property type="entry name" value="DNA_ligase_ATP-dep_cent"/>
</dbReference>
<dbReference type="Gene3D" id="3.30.1490.70">
    <property type="match status" value="1"/>
</dbReference>
<evidence type="ECO:0000256" key="9">
    <source>
        <dbReference type="ARBA" id="ARBA00032896"/>
    </source>
</evidence>
<dbReference type="GO" id="GO:0006281">
    <property type="term" value="P:DNA repair"/>
    <property type="evidence" value="ECO:0007669"/>
    <property type="project" value="UniProtKB-KW"/>
</dbReference>
<evidence type="ECO:0000256" key="5">
    <source>
        <dbReference type="ARBA" id="ARBA00022705"/>
    </source>
</evidence>
<feature type="domain" description="ATP-dependent DNA ligase family profile" evidence="11">
    <location>
        <begin position="131"/>
        <end position="359"/>
    </location>
</feature>
<dbReference type="Gene3D" id="3.30.470.30">
    <property type="entry name" value="DNA ligase/mRNA capping enzyme"/>
    <property type="match status" value="1"/>
</dbReference>
<proteinExistence type="inferred from homology"/>
<keyword evidence="6" id="KW-0227">DNA damage</keyword>
<evidence type="ECO:0000313" key="13">
    <source>
        <dbReference type="Proteomes" id="UP000594097"/>
    </source>
</evidence>
<dbReference type="GO" id="GO:0003910">
    <property type="term" value="F:DNA ligase (ATP) activity"/>
    <property type="evidence" value="ECO:0007669"/>
    <property type="project" value="InterPro"/>
</dbReference>
<evidence type="ECO:0000256" key="10">
    <source>
        <dbReference type="ARBA" id="ARBA00046002"/>
    </source>
</evidence>
<keyword evidence="4 12" id="KW-0436">Ligase</keyword>
<organism evidence="12 13">
    <name type="scientific">uncultured phage cr127_1</name>
    <dbReference type="NCBI Taxonomy" id="2772077"/>
    <lineage>
        <taxon>Viruses</taxon>
        <taxon>Duplodnaviria</taxon>
        <taxon>Heunggongvirae</taxon>
        <taxon>Uroviricota</taxon>
        <taxon>Caudoviricetes</taxon>
        <taxon>Crassvirales</taxon>
        <taxon>Crevaviridae</taxon>
        <taxon>Doltivirinae</taxon>
        <taxon>Kahucivirus</taxon>
        <taxon>Kahucivirus intestinalis</taxon>
    </lineage>
</organism>
<evidence type="ECO:0000259" key="11">
    <source>
        <dbReference type="Pfam" id="PF01068"/>
    </source>
</evidence>
<sequence length="449" mass="51981">METTVLFKRNINGKVMYWKGSVISAEGNVENCRLKYTYGELNTDNPIVTYSDKIKGKNIGKKNETTPYQQAANELKSVYNRQIKKGYKSLDTIIKEQNIDVKNINDLNYLIGHLESILPKYNTDANNCVKPMKCQTFKIDTFNYPCIIQPKINGVRAVIMLEEYTPQDLFSCKGVYINDKRYTSVIKTKEGLVYNVPHIEQLFNHLYSQFPQYKDIVFDGELYIKDEKVTTIGGAARNTNNPLNEQLLYVNFDLSVEDVNNEDRDKLRFKIWEDYINKNTSASYNIQAGRILINEVLNQHYLWHRYNVIVLNSDIANNDMESITYMECAISNGFEGAVIRDKKADYCFGQRPKTMMKLKKFKDSEFEIVDIESKGNPNDKVGFTIVYTLLNDINDLMFECNGTGTVEDKLNILNNKDYYKGKFATVKFYERTKNGIPFHANVIGIRDYE</sequence>
<keyword evidence="7" id="KW-0946">Virion</keyword>
<evidence type="ECO:0000256" key="6">
    <source>
        <dbReference type="ARBA" id="ARBA00022763"/>
    </source>
</evidence>
<dbReference type="GO" id="GO:0044423">
    <property type="term" value="C:virion component"/>
    <property type="evidence" value="ECO:0007669"/>
    <property type="project" value="UniProtKB-KW"/>
</dbReference>
<evidence type="ECO:0000256" key="3">
    <source>
        <dbReference type="ARBA" id="ARBA00013308"/>
    </source>
</evidence>
<dbReference type="SUPFAM" id="SSF56091">
    <property type="entry name" value="DNA ligase/mRNA capping enzyme, catalytic domain"/>
    <property type="match status" value="1"/>
</dbReference>
<dbReference type="InterPro" id="IPR050326">
    <property type="entry name" value="NAD_dep_DNA_ligaseB"/>
</dbReference>
<comment type="function">
    <text evidence="10">Very low-fidelity DNA ligase that seals nicks in double-stranded DNA during DNA repair. Together with the viral repair DNA polymerase X, fills the single nucleotide gaps generated by the AP endonuclease. It is not essential for viral replication and recombination. Displays a very low adenylation activity towards DNA with 3'-dideoxy- or 3'-amino-terminated nicks compared to regular nick DNA.</text>
</comment>
<dbReference type="InterPro" id="IPR012340">
    <property type="entry name" value="NA-bd_OB-fold"/>
</dbReference>
<accession>A0A7M1S056</accession>
<dbReference type="SUPFAM" id="SSF50249">
    <property type="entry name" value="Nucleic acid-binding proteins"/>
    <property type="match status" value="1"/>
</dbReference>
<protein>
    <recommendedName>
        <fullName evidence="3">DNA ligase</fullName>
    </recommendedName>
    <alternativeName>
        <fullName evidence="9">Polydeoxyribonucleotide synthase [ATP]</fullName>
    </alternativeName>
</protein>
<dbReference type="RefSeq" id="YP_010111932.1">
    <property type="nucleotide sequence ID" value="NC_055886.1"/>
</dbReference>
<dbReference type="KEGG" id="vg:65130386"/>
<evidence type="ECO:0000256" key="7">
    <source>
        <dbReference type="ARBA" id="ARBA00022844"/>
    </source>
</evidence>
<evidence type="ECO:0000256" key="1">
    <source>
        <dbReference type="ARBA" id="ARBA00004328"/>
    </source>
</evidence>
<reference evidence="12 13" key="1">
    <citation type="submission" date="2020-07" db="EMBL/GenBank/DDBJ databases">
        <title>Taxonomic proposal: Crassvirales, a new order of highly abundant and diverse bacterial viruses.</title>
        <authorList>
            <person name="Shkoporov A.N."/>
            <person name="Stockdale S.R."/>
            <person name="Guerin E."/>
            <person name="Ross R.P."/>
            <person name="Hill C."/>
        </authorList>
    </citation>
    <scope>NUCLEOTIDE SEQUENCE [LARGE SCALE GENOMIC DNA]</scope>
</reference>
<dbReference type="GO" id="GO:0006260">
    <property type="term" value="P:DNA replication"/>
    <property type="evidence" value="ECO:0007669"/>
    <property type="project" value="UniProtKB-KW"/>
</dbReference>
<keyword evidence="5" id="KW-0235">DNA replication</keyword>
<dbReference type="GO" id="GO:0006310">
    <property type="term" value="P:DNA recombination"/>
    <property type="evidence" value="ECO:0007669"/>
    <property type="project" value="InterPro"/>
</dbReference>
<evidence type="ECO:0000256" key="8">
    <source>
        <dbReference type="ARBA" id="ARBA00023204"/>
    </source>
</evidence>
<evidence type="ECO:0000256" key="4">
    <source>
        <dbReference type="ARBA" id="ARBA00022598"/>
    </source>
</evidence>
<comment type="similarity">
    <text evidence="2">Belongs to the ATP-dependent DNA ligase family.</text>
</comment>
<dbReference type="EMBL" id="MT774393">
    <property type="protein sequence ID" value="QOR59774.1"/>
    <property type="molecule type" value="Genomic_DNA"/>
</dbReference>
<dbReference type="PANTHER" id="PTHR47810:SF5">
    <property type="entry name" value="LIGASE, PUTATIVE-RELATED"/>
    <property type="match status" value="1"/>
</dbReference>
<evidence type="ECO:0000256" key="2">
    <source>
        <dbReference type="ARBA" id="ARBA00007572"/>
    </source>
</evidence>
<keyword evidence="13" id="KW-1185">Reference proteome</keyword>
<dbReference type="Pfam" id="PF01068">
    <property type="entry name" value="DNA_ligase_A_M"/>
    <property type="match status" value="1"/>
</dbReference>
<dbReference type="GeneID" id="65130386"/>
<keyword evidence="8" id="KW-0234">DNA repair</keyword>
<dbReference type="Gene3D" id="2.40.50.140">
    <property type="entry name" value="Nucleic acid-binding proteins"/>
    <property type="match status" value="1"/>
</dbReference>
<dbReference type="Proteomes" id="UP000594097">
    <property type="component" value="Segment"/>
</dbReference>
<dbReference type="GO" id="GO:0005524">
    <property type="term" value="F:ATP binding"/>
    <property type="evidence" value="ECO:0007669"/>
    <property type="project" value="InterPro"/>
</dbReference>
<name>A0A7M1S056_9CAUD</name>
<dbReference type="PANTHER" id="PTHR47810">
    <property type="entry name" value="DNA LIGASE"/>
    <property type="match status" value="1"/>
</dbReference>
<comment type="subcellular location">
    <subcellularLocation>
        <location evidence="1">Virion</location>
    </subcellularLocation>
</comment>
<evidence type="ECO:0000313" key="12">
    <source>
        <dbReference type="EMBL" id="QOR59774.1"/>
    </source>
</evidence>